<dbReference type="Gene3D" id="3.30.2140.10">
    <property type="entry name" value="Arylamine N-acetyltransferase"/>
    <property type="match status" value="1"/>
</dbReference>
<dbReference type="PRINTS" id="PR01543">
    <property type="entry name" value="ANATRNSFRASE"/>
</dbReference>
<dbReference type="Proteomes" id="UP001610631">
    <property type="component" value="Unassembled WGS sequence"/>
</dbReference>
<protein>
    <submittedName>
        <fullName evidence="3">Arylamine N-acetyltransferase</fullName>
    </submittedName>
</protein>
<organism evidence="3 4">
    <name type="scientific">Streptomyces racemochromogenes</name>
    <dbReference type="NCBI Taxonomy" id="67353"/>
    <lineage>
        <taxon>Bacteria</taxon>
        <taxon>Bacillati</taxon>
        <taxon>Actinomycetota</taxon>
        <taxon>Actinomycetes</taxon>
        <taxon>Kitasatosporales</taxon>
        <taxon>Streptomycetaceae</taxon>
        <taxon>Streptomyces</taxon>
    </lineage>
</organism>
<comment type="similarity">
    <text evidence="1 2">Belongs to the arylamine N-acetyltransferase family.</text>
</comment>
<dbReference type="SUPFAM" id="SSF54001">
    <property type="entry name" value="Cysteine proteinases"/>
    <property type="match status" value="1"/>
</dbReference>
<reference evidence="3 4" key="1">
    <citation type="submission" date="2024-03" db="EMBL/GenBank/DDBJ databases">
        <title>Whole genome sequencing of Streptomyces racemochromogenes, to identify antimicrobial biosynthetic gene clusters.</title>
        <authorList>
            <person name="Suryawanshi P."/>
            <person name="Krishnaraj P.U."/>
            <person name="Arun Y.P."/>
            <person name="Suryawanshi M.P."/>
            <person name="Rakshit O."/>
        </authorList>
    </citation>
    <scope>NUCLEOTIDE SEQUENCE [LARGE SCALE GENOMIC DNA]</scope>
    <source>
        <strain evidence="3 4">AUDT626</strain>
    </source>
</reference>
<accession>A0ABW7PJ84</accession>
<evidence type="ECO:0000256" key="1">
    <source>
        <dbReference type="ARBA" id="ARBA00006547"/>
    </source>
</evidence>
<proteinExistence type="inferred from homology"/>
<evidence type="ECO:0000313" key="3">
    <source>
        <dbReference type="EMBL" id="MFH7598479.1"/>
    </source>
</evidence>
<sequence length="296" mass="33098">MGRGLRASWARDVAAGERMGMWNGDALDLDAYLARIGIGRDARELRPDLPTLYEVQRAHTAAIPFESLDVLLGRPVELEIKALEAKLVHGRRGGYCYEQNSLLAAALERIGFEVTGRGARNRTRADAVTPVTHAVLVVTVDGEPWLCDAGFGYQGPREPVPLGRPGAEVPQGPWTFAVHEEEQGILVLRIRRDDAWRDLYSFSPQRYLPVDYVVLNHYSSSHPRSAFIGKTVVQLPGDAVRTTLVDRELMRLYPDGRTEREPVAPDGLIALLDREFGLRLPERDAAELVRIHRSEY</sequence>
<dbReference type="PANTHER" id="PTHR11786:SF0">
    <property type="entry name" value="ARYLAMINE N-ACETYLTRANSFERASE 4-RELATED"/>
    <property type="match status" value="1"/>
</dbReference>
<dbReference type="InterPro" id="IPR038765">
    <property type="entry name" value="Papain-like_cys_pep_sf"/>
</dbReference>
<evidence type="ECO:0000256" key="2">
    <source>
        <dbReference type="RuleBase" id="RU003452"/>
    </source>
</evidence>
<dbReference type="Gene3D" id="2.40.128.150">
    <property type="entry name" value="Cysteine proteinases"/>
    <property type="match status" value="1"/>
</dbReference>
<name>A0ABW7PJ84_9ACTN</name>
<evidence type="ECO:0000313" key="4">
    <source>
        <dbReference type="Proteomes" id="UP001610631"/>
    </source>
</evidence>
<dbReference type="PANTHER" id="PTHR11786">
    <property type="entry name" value="N-HYDROXYARYLAMINE O-ACETYLTRANSFERASE"/>
    <property type="match status" value="1"/>
</dbReference>
<gene>
    <name evidence="3" type="ORF">WDV06_25800</name>
</gene>
<comment type="caution">
    <text evidence="3">The sequence shown here is derived from an EMBL/GenBank/DDBJ whole genome shotgun (WGS) entry which is preliminary data.</text>
</comment>
<dbReference type="EMBL" id="JBBDHD010000083">
    <property type="protein sequence ID" value="MFH7598479.1"/>
    <property type="molecule type" value="Genomic_DNA"/>
</dbReference>
<dbReference type="InterPro" id="IPR001447">
    <property type="entry name" value="Arylamine_N-AcTrfase"/>
</dbReference>
<dbReference type="RefSeq" id="WP_395512181.1">
    <property type="nucleotide sequence ID" value="NZ_JBBDHD010000083.1"/>
</dbReference>
<dbReference type="Pfam" id="PF00797">
    <property type="entry name" value="Acetyltransf_2"/>
    <property type="match status" value="1"/>
</dbReference>
<keyword evidence="4" id="KW-1185">Reference proteome</keyword>